<dbReference type="EMBL" id="JAIZAY010000007">
    <property type="protein sequence ID" value="KAJ8039208.1"/>
    <property type="molecule type" value="Genomic_DNA"/>
</dbReference>
<evidence type="ECO:0000313" key="2">
    <source>
        <dbReference type="EMBL" id="KAJ8039208.1"/>
    </source>
</evidence>
<proteinExistence type="predicted"/>
<name>A0A9Q1HBB4_HOLLE</name>
<evidence type="ECO:0000313" key="3">
    <source>
        <dbReference type="Proteomes" id="UP001152320"/>
    </source>
</evidence>
<protein>
    <submittedName>
        <fullName evidence="2">Uncharacterized protein</fullName>
    </submittedName>
</protein>
<dbReference type="PANTHER" id="PTHR47018">
    <property type="entry name" value="CXC DOMAIN-CONTAINING PROTEIN-RELATED"/>
    <property type="match status" value="1"/>
</dbReference>
<feature type="compositionally biased region" description="Basic and acidic residues" evidence="1">
    <location>
        <begin position="94"/>
        <end position="104"/>
    </location>
</feature>
<reference evidence="2" key="1">
    <citation type="submission" date="2021-10" db="EMBL/GenBank/DDBJ databases">
        <title>Tropical sea cucumber genome reveals ecological adaptation and Cuvierian tubules defense mechanism.</title>
        <authorList>
            <person name="Chen T."/>
        </authorList>
    </citation>
    <scope>NUCLEOTIDE SEQUENCE</scope>
    <source>
        <strain evidence="2">Nanhai2018</strain>
        <tissue evidence="2">Muscle</tissue>
    </source>
</reference>
<dbReference type="AlphaFoldDB" id="A0A9Q1HBB4"/>
<organism evidence="2 3">
    <name type="scientific">Holothuria leucospilota</name>
    <name type="common">Black long sea cucumber</name>
    <name type="synonym">Mertensiothuria leucospilota</name>
    <dbReference type="NCBI Taxonomy" id="206669"/>
    <lineage>
        <taxon>Eukaryota</taxon>
        <taxon>Metazoa</taxon>
        <taxon>Echinodermata</taxon>
        <taxon>Eleutherozoa</taxon>
        <taxon>Echinozoa</taxon>
        <taxon>Holothuroidea</taxon>
        <taxon>Aspidochirotacea</taxon>
        <taxon>Aspidochirotida</taxon>
        <taxon>Holothuriidae</taxon>
        <taxon>Holothuria</taxon>
    </lineage>
</organism>
<accession>A0A9Q1HBB4</accession>
<evidence type="ECO:0000256" key="1">
    <source>
        <dbReference type="SAM" id="MobiDB-lite"/>
    </source>
</evidence>
<sequence>MFGGLHIEKESLKVLGDLLEGSNWTGAFVPAGVAASGTAYSFLKPSHVTRKRRAHHVTTRSLYLLRQSAYRSTTRPWKIHVKWSRDGSFNLGSTEKRQDTDRRHHEQKRHAQMSFAQDLRSLNQAMEEMRNPFAEYSSYLLVLKGRDVDTAVADTVLQMEKVGLEQYETC</sequence>
<dbReference type="Proteomes" id="UP001152320">
    <property type="component" value="Chromosome 7"/>
</dbReference>
<feature type="region of interest" description="Disordered" evidence="1">
    <location>
        <begin position="90"/>
        <end position="112"/>
    </location>
</feature>
<gene>
    <name evidence="2" type="ORF">HOLleu_16850</name>
</gene>
<keyword evidence="3" id="KW-1185">Reference proteome</keyword>
<comment type="caution">
    <text evidence="2">The sequence shown here is derived from an EMBL/GenBank/DDBJ whole genome shotgun (WGS) entry which is preliminary data.</text>
</comment>